<protein>
    <recommendedName>
        <fullName evidence="3">G protein-regulated inducer of neurite outgrowth C-terminal domain-containing protein</fullName>
    </recommendedName>
</protein>
<dbReference type="AlphaFoldDB" id="A0A3Q3Q0S0"/>
<dbReference type="InterPro" id="IPR026646">
    <property type="entry name" value="GPRIN2-like/GPRIN3"/>
</dbReference>
<proteinExistence type="predicted"/>
<comment type="function">
    <text evidence="1">May be involved in neurite outgrowth.</text>
</comment>
<keyword evidence="5" id="KW-1185">Reference proteome</keyword>
<dbReference type="RefSeq" id="XP_020447486.1">
    <property type="nucleotide sequence ID" value="XM_020591830.1"/>
</dbReference>
<feature type="region of interest" description="Disordered" evidence="2">
    <location>
        <begin position="571"/>
        <end position="625"/>
    </location>
</feature>
<feature type="region of interest" description="Disordered" evidence="2">
    <location>
        <begin position="1"/>
        <end position="129"/>
    </location>
</feature>
<feature type="compositionally biased region" description="Polar residues" evidence="2">
    <location>
        <begin position="60"/>
        <end position="73"/>
    </location>
</feature>
<sequence length="720" mass="77072">MGTNPKRTVTVQMVPQLDTLGNKESNANWTKEPNLALSQVCPKPTLTSPDHKQDKLSLTAAPTNSIPHTPKTASKSDEPVSSVLSDKPVPANGNQTKCEHVTGGDQQMPDMSPQGQGIGVAGGDQRDSNANMKAVSLTDEKDMCKAGLSAAITASKVNMQTSDCRIKGPSAAEKECTKPASSAKATAQEDKKKHVSPNNKSLNNACELRQTASAPQQDNKGSLSAPKNKHTAVLQKSKESAHIQSSSQSSVSLKEAPRPKSIETTALLSSTTPSSKSKEAKAGSTNKNSSSILPEKDMKTAKKPQVSSGKHHPVSSGKDSPLPQATQTMVTCGQVAEEASQTDTAVYEGQQQRCKLYREASTMTSSTPVKQCHDMEVQAVANICSKAVATSPSLQAFAATHRLSAGALPREEVESLSVFYQVDEGVGLHQMNMASLSTSTGSGSEKLTVEAEMYPTQLFHSETLSKQEDAKLGAKPKDPGSALCNIQPVYQINIEHSNYRHQGETGNSQYKSGVQTSAAKTATMEAHTLKSETPPEAASKSGTADNNNAALSQAAVTVKFDQALPTTPAANFTSKSELTKNTAEHSTKKSNEAGSQALTKDTNIEPEKNNKEDDQSGKQKEKSVHDVVWDEQGMTWEVYGASVDPESLGFAIQSHLQCKIKEQEKKLIAQTSLRKSISGADTPRLGRKNKRRQQNIFRSMLQNVRRPNCCARPPPSSVLE</sequence>
<dbReference type="PANTHER" id="PTHR15718:SF6">
    <property type="entry name" value="G PROTEIN-REGULATED INDUCER OF NEURITE OUTGROWTH 3"/>
    <property type="match status" value="1"/>
</dbReference>
<accession>A0A3Q3Q0S0</accession>
<evidence type="ECO:0000256" key="2">
    <source>
        <dbReference type="SAM" id="MobiDB-lite"/>
    </source>
</evidence>
<feature type="region of interest" description="Disordered" evidence="2">
    <location>
        <begin position="167"/>
        <end position="324"/>
    </location>
</feature>
<dbReference type="CTD" id="100536832"/>
<feature type="compositionally biased region" description="Low complexity" evidence="2">
    <location>
        <begin position="263"/>
        <end position="275"/>
    </location>
</feature>
<feature type="compositionally biased region" description="Polar residues" evidence="2">
    <location>
        <begin position="283"/>
        <end position="292"/>
    </location>
</feature>
<evidence type="ECO:0000256" key="1">
    <source>
        <dbReference type="ARBA" id="ARBA00002358"/>
    </source>
</evidence>
<dbReference type="GeneID" id="109955554"/>
<dbReference type="GO" id="GO:0031175">
    <property type="term" value="P:neuron projection development"/>
    <property type="evidence" value="ECO:0007669"/>
    <property type="project" value="TreeGrafter"/>
</dbReference>
<reference evidence="4" key="1">
    <citation type="submission" date="2025-08" db="UniProtKB">
        <authorList>
            <consortium name="Ensembl"/>
        </authorList>
    </citation>
    <scope>IDENTIFICATION</scope>
</reference>
<dbReference type="Proteomes" id="UP000261600">
    <property type="component" value="Unplaced"/>
</dbReference>
<dbReference type="InterPro" id="IPR032745">
    <property type="entry name" value="GRIN_C"/>
</dbReference>
<feature type="compositionally biased region" description="Polar residues" evidence="2">
    <location>
        <begin position="1"/>
        <end position="13"/>
    </location>
</feature>
<feature type="compositionally biased region" description="Polar residues" evidence="2">
    <location>
        <begin position="22"/>
        <end position="31"/>
    </location>
</feature>
<dbReference type="PANTHER" id="PTHR15718">
    <property type="entry name" value="G PROTEIN-REGULATED INDUCER OF NEURITE OUTGROWTH C-TERMINAL DOMAIN-CONTAINING PROTEIN"/>
    <property type="match status" value="1"/>
</dbReference>
<dbReference type="OrthoDB" id="10049175at2759"/>
<dbReference type="GO" id="GO:0005886">
    <property type="term" value="C:plasma membrane"/>
    <property type="evidence" value="ECO:0007669"/>
    <property type="project" value="TreeGrafter"/>
</dbReference>
<dbReference type="Ensembl" id="ENSMALT00000001786.1">
    <property type="protein sequence ID" value="ENSMALP00000001735.1"/>
    <property type="gene ID" value="ENSMALG00000001289.1"/>
</dbReference>
<feature type="region of interest" description="Disordered" evidence="2">
    <location>
        <begin position="525"/>
        <end position="545"/>
    </location>
</feature>
<feature type="domain" description="G protein-regulated inducer of neurite outgrowth C-terminal" evidence="3">
    <location>
        <begin position="592"/>
        <end position="715"/>
    </location>
</feature>
<feature type="compositionally biased region" description="Polar residues" evidence="2">
    <location>
        <begin position="592"/>
        <end position="601"/>
    </location>
</feature>
<name>A0A3Q3Q0S0_MONAL</name>
<reference evidence="4" key="2">
    <citation type="submission" date="2025-09" db="UniProtKB">
        <authorList>
            <consortium name="Ensembl"/>
        </authorList>
    </citation>
    <scope>IDENTIFICATION</scope>
</reference>
<feature type="compositionally biased region" description="Basic and acidic residues" evidence="2">
    <location>
        <begin position="602"/>
        <end position="625"/>
    </location>
</feature>
<feature type="compositionally biased region" description="Polar residues" evidence="2">
    <location>
        <begin position="571"/>
        <end position="581"/>
    </location>
</feature>
<feature type="compositionally biased region" description="Polar residues" evidence="2">
    <location>
        <begin position="196"/>
        <end position="222"/>
    </location>
</feature>
<feature type="compositionally biased region" description="Basic and acidic residues" evidence="2">
    <location>
        <begin position="582"/>
        <end position="591"/>
    </location>
</feature>
<dbReference type="Pfam" id="PF15235">
    <property type="entry name" value="GRIN_C"/>
    <property type="match status" value="1"/>
</dbReference>
<dbReference type="STRING" id="43700.ENSMALP00000001735"/>
<evidence type="ECO:0000313" key="5">
    <source>
        <dbReference type="Proteomes" id="UP000261600"/>
    </source>
</evidence>
<evidence type="ECO:0000259" key="3">
    <source>
        <dbReference type="Pfam" id="PF15235"/>
    </source>
</evidence>
<feature type="compositionally biased region" description="Low complexity" evidence="2">
    <location>
        <begin position="242"/>
        <end position="252"/>
    </location>
</feature>
<evidence type="ECO:0000313" key="4">
    <source>
        <dbReference type="Ensembl" id="ENSMALP00000001735.1"/>
    </source>
</evidence>
<dbReference type="KEGG" id="malb:109955554"/>
<organism evidence="4 5">
    <name type="scientific">Monopterus albus</name>
    <name type="common">Swamp eel</name>
    <dbReference type="NCBI Taxonomy" id="43700"/>
    <lineage>
        <taxon>Eukaryota</taxon>
        <taxon>Metazoa</taxon>
        <taxon>Chordata</taxon>
        <taxon>Craniata</taxon>
        <taxon>Vertebrata</taxon>
        <taxon>Euteleostomi</taxon>
        <taxon>Actinopterygii</taxon>
        <taxon>Neopterygii</taxon>
        <taxon>Teleostei</taxon>
        <taxon>Neoteleostei</taxon>
        <taxon>Acanthomorphata</taxon>
        <taxon>Anabantaria</taxon>
        <taxon>Synbranchiformes</taxon>
        <taxon>Synbranchidae</taxon>
        <taxon>Monopterus</taxon>
    </lineage>
</organism>